<sequence length="1277" mass="144417">MDNFLVKNPEKPRIDSCCDNEADSNVFLLPQKKKKKNQNKINGGKNGKKREEPRMSKSKQRKLKQLQAAKEKKILLEKAYTILEQHKIRDLDYSLLHSSGTIGQTQTKREKRLRAMQFSKAGLEVLDDTASLKRRKCSQNTSHDSEDSMALHLECEHTGDESSDIELLQSEQLETIESEKLENEKSLNFHQMPSFESNSNENNCASEHGQIPQETKHETANRCIISNKPNTPLMVPCYSDRVKKIESQVPAVVHVSRPKEVEDNRASLPIVMMEQEIMETINENPAVIICGETGCGKTTQVPQFLYEAGYGSKNHSSRKGIIGITQPRRVAVLATAKRVSFELGFRLGKEVGFQVRHDKMLGDKCAIKFMTDGILLRELQSDFLLRRYSIIILDEAHERSLNTDILIGMLSRIIGLRQKMYTEQQVKINSGVTVKPEDMMFQLKLVLMSATLQVEDFISGKKLFKETPPVIKVDTRQFEIKTYFSKKTDVIDYVGQAYKKVMQIHKKLPSGGILVFVTGQREVEYLCRKLRKASQELTRCNSKERENPQLSITTKMHIEDGSEAIEENMSLEQEIDIFNTFERDEDDSEKITYSSESDTESEMESNSDDEDLINSTNPDISDTKVLDIPKRIGNLATLKASFQTLSGSDPSRSQEYNSRNSFPSVEDSPKIPPISPGPLIVLPLYARLPALAQLSVFKKVSEGERLVVVATNVAETSLTIPGIKYVVDTGREKVKNYNYGSGIETYDIQWISKASAAQRAGRAGRTGPGHCYRLYSSAAFGNAFSDFSSPQITQIPVDGVVLLMKFMGISKVENFPFPTSPEVVALRDAERCLRSIGALDSDGRIQSIGNAMAQYPMSPRHSRMVLTAIQCMKSMKGSKRANLVLGYAVAAAAALSFPNPFNMDFRKDQENIDVQNQEKLSKKKQKTMVKDIRDRFCNPSSDAITISFALHLFEVSKNPVEFCRNNLLHHKTMDEMSKLRKQLLRLIFHVRGLQEEFAWNHGNVNDVEHAWMISSNKQPLKMKEEEILCQAICAGWADRVAKRIRRVSELSEKDQKTKAVCYQSCALDDTVFLHRRSSVSQTAPEFVIYTELVQSKNRPYMHGVTEVKSPNWLAKWAVSLCSFSNPLTDPTPEYESSTDRVLCWVSPTFGQHLWQLPLHRLPIQNNTLRVSVFAYHLLKGNVLPCLKSFQKLLAAPPSSILRPEAGCQKRVGNLVNRLKIGNKTIDSRIALREAWKLNPTALYPEILCWFQDNKIRGVFEQLWSKMLSEANLVGGDP</sequence>
<dbReference type="InterPro" id="IPR011545">
    <property type="entry name" value="DEAD/DEAH_box_helicase_dom"/>
</dbReference>
<evidence type="ECO:0000256" key="1">
    <source>
        <dbReference type="ARBA" id="ARBA00008792"/>
    </source>
</evidence>
<comment type="catalytic activity">
    <reaction evidence="7">
        <text>ATP + H2O = ADP + phosphate + H(+)</text>
        <dbReference type="Rhea" id="RHEA:13065"/>
        <dbReference type="ChEBI" id="CHEBI:15377"/>
        <dbReference type="ChEBI" id="CHEBI:15378"/>
        <dbReference type="ChEBI" id="CHEBI:30616"/>
        <dbReference type="ChEBI" id="CHEBI:43474"/>
        <dbReference type="ChEBI" id="CHEBI:456216"/>
        <dbReference type="EC" id="3.6.4.13"/>
    </reaction>
</comment>
<evidence type="ECO:0000256" key="6">
    <source>
        <dbReference type="ARBA" id="ARBA00022840"/>
    </source>
</evidence>
<feature type="compositionally biased region" description="Polar residues" evidence="8">
    <location>
        <begin position="644"/>
        <end position="663"/>
    </location>
</feature>
<feature type="region of interest" description="Disordered" evidence="8">
    <location>
        <begin position="28"/>
        <end position="66"/>
    </location>
</feature>
<feature type="region of interest" description="Disordered" evidence="8">
    <location>
        <begin position="644"/>
        <end position="670"/>
    </location>
</feature>
<evidence type="ECO:0000259" key="9">
    <source>
        <dbReference type="PROSITE" id="PS51192"/>
    </source>
</evidence>
<dbReference type="STRING" id="29655.A0A0K9Q602"/>
<evidence type="ECO:0000259" key="10">
    <source>
        <dbReference type="PROSITE" id="PS51194"/>
    </source>
</evidence>
<feature type="domain" description="Helicase C-terminal" evidence="10">
    <location>
        <begin position="627"/>
        <end position="808"/>
    </location>
</feature>
<dbReference type="GO" id="GO:0000462">
    <property type="term" value="P:maturation of SSU-rRNA from tricistronic rRNA transcript (SSU-rRNA, 5.8S rRNA, LSU-rRNA)"/>
    <property type="evidence" value="ECO:0000318"/>
    <property type="project" value="GO_Central"/>
</dbReference>
<dbReference type="InterPro" id="IPR007502">
    <property type="entry name" value="Helicase-assoc_dom"/>
</dbReference>
<dbReference type="Pfam" id="PF00270">
    <property type="entry name" value="DEAD"/>
    <property type="match status" value="1"/>
</dbReference>
<dbReference type="GO" id="GO:0005730">
    <property type="term" value="C:nucleolus"/>
    <property type="evidence" value="ECO:0000318"/>
    <property type="project" value="GO_Central"/>
</dbReference>
<dbReference type="InterPro" id="IPR002464">
    <property type="entry name" value="DNA/RNA_helicase_DEAH_CS"/>
</dbReference>
<dbReference type="OMA" id="KYAYHCA"/>
<feature type="compositionally biased region" description="Acidic residues" evidence="8">
    <location>
        <begin position="597"/>
        <end position="612"/>
    </location>
</feature>
<dbReference type="Pfam" id="PF07717">
    <property type="entry name" value="OB_NTP_bind"/>
    <property type="match status" value="1"/>
</dbReference>
<evidence type="ECO:0000256" key="8">
    <source>
        <dbReference type="SAM" id="MobiDB-lite"/>
    </source>
</evidence>
<keyword evidence="5 11" id="KW-0347">Helicase</keyword>
<keyword evidence="3" id="KW-0547">Nucleotide-binding</keyword>
<dbReference type="SMART" id="SM00490">
    <property type="entry name" value="HELICc"/>
    <property type="match status" value="1"/>
</dbReference>
<dbReference type="EMBL" id="LFYR01000090">
    <property type="protein sequence ID" value="KMZ76090.1"/>
    <property type="molecule type" value="Genomic_DNA"/>
</dbReference>
<protein>
    <recommendedName>
        <fullName evidence="2">RNA helicase</fullName>
        <ecNumber evidence="2">3.6.4.13</ecNumber>
    </recommendedName>
</protein>
<dbReference type="Gene3D" id="1.20.120.1080">
    <property type="match status" value="1"/>
</dbReference>
<reference evidence="12" key="1">
    <citation type="journal article" date="2016" name="Nature">
        <title>The genome of the seagrass Zostera marina reveals angiosperm adaptation to the sea.</title>
        <authorList>
            <person name="Olsen J.L."/>
            <person name="Rouze P."/>
            <person name="Verhelst B."/>
            <person name="Lin Y.-C."/>
            <person name="Bayer T."/>
            <person name="Collen J."/>
            <person name="Dattolo E."/>
            <person name="De Paoli E."/>
            <person name="Dittami S."/>
            <person name="Maumus F."/>
            <person name="Michel G."/>
            <person name="Kersting A."/>
            <person name="Lauritano C."/>
            <person name="Lohaus R."/>
            <person name="Toepel M."/>
            <person name="Tonon T."/>
            <person name="Vanneste K."/>
            <person name="Amirebrahimi M."/>
            <person name="Brakel J."/>
            <person name="Bostroem C."/>
            <person name="Chovatia M."/>
            <person name="Grimwood J."/>
            <person name="Jenkins J.W."/>
            <person name="Jueterbock A."/>
            <person name="Mraz A."/>
            <person name="Stam W.T."/>
            <person name="Tice H."/>
            <person name="Bornberg-Bauer E."/>
            <person name="Green P.J."/>
            <person name="Pearson G.A."/>
            <person name="Procaccini G."/>
            <person name="Duarte C.M."/>
            <person name="Schmutz J."/>
            <person name="Reusch T.B.H."/>
            <person name="Van de Peer Y."/>
        </authorList>
    </citation>
    <scope>NUCLEOTIDE SEQUENCE [LARGE SCALE GENOMIC DNA]</scope>
    <source>
        <strain evidence="12">cv. Finnish</strain>
    </source>
</reference>
<dbReference type="GO" id="GO:0005524">
    <property type="term" value="F:ATP binding"/>
    <property type="evidence" value="ECO:0007669"/>
    <property type="project" value="UniProtKB-KW"/>
</dbReference>
<dbReference type="AlphaFoldDB" id="A0A0K9Q602"/>
<comment type="caution">
    <text evidence="11">The sequence shown here is derived from an EMBL/GenBank/DDBJ whole genome shotgun (WGS) entry which is preliminary data.</text>
</comment>
<keyword evidence="4" id="KW-0378">Hydrolase</keyword>
<proteinExistence type="inferred from homology"/>
<dbReference type="EC" id="3.6.4.13" evidence="2"/>
<accession>A0A0K9Q602</accession>
<feature type="domain" description="Helicase ATP-binding" evidence="9">
    <location>
        <begin position="278"/>
        <end position="470"/>
    </location>
</feature>
<dbReference type="PROSITE" id="PS51192">
    <property type="entry name" value="HELICASE_ATP_BIND_1"/>
    <property type="match status" value="1"/>
</dbReference>
<dbReference type="GO" id="GO:0003724">
    <property type="term" value="F:RNA helicase activity"/>
    <property type="evidence" value="ECO:0007669"/>
    <property type="project" value="UniProtKB-EC"/>
</dbReference>
<dbReference type="Pfam" id="PF00271">
    <property type="entry name" value="Helicase_C"/>
    <property type="match status" value="1"/>
</dbReference>
<dbReference type="GO" id="GO:0004386">
    <property type="term" value="F:helicase activity"/>
    <property type="evidence" value="ECO:0000318"/>
    <property type="project" value="GO_Central"/>
</dbReference>
<evidence type="ECO:0000256" key="7">
    <source>
        <dbReference type="ARBA" id="ARBA00047984"/>
    </source>
</evidence>
<dbReference type="PROSITE" id="PS00690">
    <property type="entry name" value="DEAH_ATP_HELICASE"/>
    <property type="match status" value="1"/>
</dbReference>
<evidence type="ECO:0000313" key="12">
    <source>
        <dbReference type="Proteomes" id="UP000036987"/>
    </source>
</evidence>
<dbReference type="Gene3D" id="3.40.50.300">
    <property type="entry name" value="P-loop containing nucleotide triphosphate hydrolases"/>
    <property type="match status" value="3"/>
</dbReference>
<dbReference type="PANTHER" id="PTHR18934">
    <property type="entry name" value="ATP-DEPENDENT RNA HELICASE"/>
    <property type="match status" value="1"/>
</dbReference>
<keyword evidence="6" id="KW-0067">ATP-binding</keyword>
<dbReference type="Pfam" id="PF21010">
    <property type="entry name" value="HA2_C"/>
    <property type="match status" value="1"/>
</dbReference>
<keyword evidence="12" id="KW-1185">Reference proteome</keyword>
<dbReference type="InterPro" id="IPR056371">
    <property type="entry name" value="DHX37-like_C"/>
</dbReference>
<dbReference type="SUPFAM" id="SSF52540">
    <property type="entry name" value="P-loop containing nucleoside triphosphate hydrolases"/>
    <property type="match status" value="1"/>
</dbReference>
<dbReference type="Proteomes" id="UP000036987">
    <property type="component" value="Unassembled WGS sequence"/>
</dbReference>
<evidence type="ECO:0000256" key="5">
    <source>
        <dbReference type="ARBA" id="ARBA00022806"/>
    </source>
</evidence>
<evidence type="ECO:0000313" key="11">
    <source>
        <dbReference type="EMBL" id="KMZ76090.1"/>
    </source>
</evidence>
<dbReference type="CDD" id="cd18791">
    <property type="entry name" value="SF2_C_RHA"/>
    <property type="match status" value="1"/>
</dbReference>
<dbReference type="OrthoDB" id="10253254at2759"/>
<dbReference type="SMART" id="SM00847">
    <property type="entry name" value="HA2"/>
    <property type="match status" value="1"/>
</dbReference>
<feature type="region of interest" description="Disordered" evidence="8">
    <location>
        <begin position="585"/>
        <end position="620"/>
    </location>
</feature>
<gene>
    <name evidence="11" type="ORF">ZOSMA_107G00880</name>
</gene>
<dbReference type="SMART" id="SM00487">
    <property type="entry name" value="DEXDc"/>
    <property type="match status" value="1"/>
</dbReference>
<dbReference type="InterPro" id="IPR014001">
    <property type="entry name" value="Helicase_ATP-bd"/>
</dbReference>
<dbReference type="PROSITE" id="PS51194">
    <property type="entry name" value="HELICASE_CTER"/>
    <property type="match status" value="1"/>
</dbReference>
<dbReference type="FunFam" id="3.40.50.300:FF:000637">
    <property type="entry name" value="ATP-dependent RNA helicase DHX37/DHR1"/>
    <property type="match status" value="1"/>
</dbReference>
<dbReference type="GO" id="GO:0016787">
    <property type="term" value="F:hydrolase activity"/>
    <property type="evidence" value="ECO:0007669"/>
    <property type="project" value="UniProtKB-KW"/>
</dbReference>
<dbReference type="InterPro" id="IPR001650">
    <property type="entry name" value="Helicase_C-like"/>
</dbReference>
<organism evidence="11 12">
    <name type="scientific">Zostera marina</name>
    <name type="common">Eelgrass</name>
    <dbReference type="NCBI Taxonomy" id="29655"/>
    <lineage>
        <taxon>Eukaryota</taxon>
        <taxon>Viridiplantae</taxon>
        <taxon>Streptophyta</taxon>
        <taxon>Embryophyta</taxon>
        <taxon>Tracheophyta</taxon>
        <taxon>Spermatophyta</taxon>
        <taxon>Magnoliopsida</taxon>
        <taxon>Liliopsida</taxon>
        <taxon>Zosteraceae</taxon>
        <taxon>Zostera</taxon>
    </lineage>
</organism>
<evidence type="ECO:0000256" key="3">
    <source>
        <dbReference type="ARBA" id="ARBA00022741"/>
    </source>
</evidence>
<dbReference type="PANTHER" id="PTHR18934:SF99">
    <property type="entry name" value="ATP-DEPENDENT RNA HELICASE DHX37-RELATED"/>
    <property type="match status" value="1"/>
</dbReference>
<dbReference type="GO" id="GO:0003723">
    <property type="term" value="F:RNA binding"/>
    <property type="evidence" value="ECO:0000318"/>
    <property type="project" value="GO_Central"/>
</dbReference>
<dbReference type="InterPro" id="IPR011709">
    <property type="entry name" value="DEAD-box_helicase_OB_fold"/>
</dbReference>
<dbReference type="CDD" id="cd17982">
    <property type="entry name" value="DEXHc_DHX37"/>
    <property type="match status" value="1"/>
</dbReference>
<dbReference type="InterPro" id="IPR027417">
    <property type="entry name" value="P-loop_NTPase"/>
</dbReference>
<name>A0A0K9Q602_ZOSMR</name>
<evidence type="ECO:0000256" key="2">
    <source>
        <dbReference type="ARBA" id="ARBA00012552"/>
    </source>
</evidence>
<comment type="similarity">
    <text evidence="1">Belongs to the DEAD box helicase family. DEAH subfamily.</text>
</comment>
<dbReference type="Pfam" id="PF23362">
    <property type="entry name" value="DHX37_C"/>
    <property type="match status" value="1"/>
</dbReference>
<evidence type="ECO:0000256" key="4">
    <source>
        <dbReference type="ARBA" id="ARBA00022801"/>
    </source>
</evidence>